<name>A0A2T4MZC1_AERVE</name>
<evidence type="ECO:0000313" key="2">
    <source>
        <dbReference type="Proteomes" id="UP000241986"/>
    </source>
</evidence>
<dbReference type="RefSeq" id="WP_107684096.1">
    <property type="nucleotide sequence ID" value="NZ_PZKL01000038.1"/>
</dbReference>
<sequence length="261" mass="29721">MSYNLFEKMKELIDQAQKETAGTDNPLFTAYHNDFHVHDYEEVNFDAQHGDNYIWIIKEGGCGTRMLLAGSEYAQNALKTFDDRSRIFHLKVDGPNSGEIKQIDKKRATELINNCVIPENRVPRRVSFVEQLNKLIYPGEDHSSISVSNTLLMSDLSPKKGDKSALRIKLDAPSRMLSVEVVRTKIAPAGKYEVRSGKDHEIYRFNASLGALMEYRDKPKCVLLDSKFQSYAEVTEITDKAFQKAVKNLETKKQKEKEPGL</sequence>
<reference evidence="1 2" key="1">
    <citation type="submission" date="2018-03" db="EMBL/GenBank/DDBJ databases">
        <title>Aeromonas veronii whole genome sequencing and analysis.</title>
        <authorList>
            <person name="Xie H."/>
            <person name="Liu T."/>
            <person name="Wang K."/>
        </authorList>
    </citation>
    <scope>NUCLEOTIDE SEQUENCE [LARGE SCALE GENOMIC DNA]</scope>
    <source>
        <strain evidence="1 2">XH.VA.1</strain>
    </source>
</reference>
<protein>
    <submittedName>
        <fullName evidence="1">Uncharacterized protein</fullName>
    </submittedName>
</protein>
<accession>A0A2T4MZC1</accession>
<dbReference type="EMBL" id="PZKL01000038">
    <property type="protein sequence ID" value="PTH79927.1"/>
    <property type="molecule type" value="Genomic_DNA"/>
</dbReference>
<dbReference type="AlphaFoldDB" id="A0A2T4MZC1"/>
<evidence type="ECO:0000313" key="1">
    <source>
        <dbReference type="EMBL" id="PTH79927.1"/>
    </source>
</evidence>
<proteinExistence type="predicted"/>
<comment type="caution">
    <text evidence="1">The sequence shown here is derived from an EMBL/GenBank/DDBJ whole genome shotgun (WGS) entry which is preliminary data.</text>
</comment>
<organism evidence="1 2">
    <name type="scientific">Aeromonas veronii</name>
    <dbReference type="NCBI Taxonomy" id="654"/>
    <lineage>
        <taxon>Bacteria</taxon>
        <taxon>Pseudomonadati</taxon>
        <taxon>Pseudomonadota</taxon>
        <taxon>Gammaproteobacteria</taxon>
        <taxon>Aeromonadales</taxon>
        <taxon>Aeromonadaceae</taxon>
        <taxon>Aeromonas</taxon>
    </lineage>
</organism>
<dbReference type="Proteomes" id="UP000241986">
    <property type="component" value="Unassembled WGS sequence"/>
</dbReference>
<gene>
    <name evidence="1" type="ORF">DAA48_16830</name>
</gene>